<evidence type="ECO:0000313" key="4">
    <source>
        <dbReference type="Proteomes" id="UP001159364"/>
    </source>
</evidence>
<gene>
    <name evidence="3" type="ORF">K2173_013583</name>
</gene>
<feature type="chain" id="PRO_5043563816" description="Organ specific protein" evidence="2">
    <location>
        <begin position="23"/>
        <end position="170"/>
    </location>
</feature>
<evidence type="ECO:0000256" key="2">
    <source>
        <dbReference type="SAM" id="SignalP"/>
    </source>
</evidence>
<accession>A0AAV8TJW7</accession>
<feature type="compositionally biased region" description="Basic and acidic residues" evidence="1">
    <location>
        <begin position="56"/>
        <end position="66"/>
    </location>
</feature>
<dbReference type="PANTHER" id="PTHR33731">
    <property type="entry name" value="PROTEIN, PUTATIVE-RELATED"/>
    <property type="match status" value="1"/>
</dbReference>
<evidence type="ECO:0000256" key="1">
    <source>
        <dbReference type="SAM" id="MobiDB-lite"/>
    </source>
</evidence>
<feature type="signal peptide" evidence="2">
    <location>
        <begin position="1"/>
        <end position="22"/>
    </location>
</feature>
<keyword evidence="2" id="KW-0732">Signal</keyword>
<sequence>MESYSALYFSFLLLLFSNSINARKDVGEYWRGVMKDQPMPEAIRGLARDQPALSNSHDRTKCHSTDTTETSQSWPRPNLSVYDNDAGLKAEKKFYADDIEPRLSATAYSEYHDNDAGLKAEKKFYADDIEPRPSATAYSEYHDNDAGLKAEKKFSADNIEPRPSITAYSE</sequence>
<feature type="region of interest" description="Disordered" evidence="1">
    <location>
        <begin position="49"/>
        <end position="79"/>
    </location>
</feature>
<dbReference type="Pfam" id="PF10950">
    <property type="entry name" value="Organ_specific"/>
    <property type="match status" value="1"/>
</dbReference>
<organism evidence="3 4">
    <name type="scientific">Erythroxylum novogranatense</name>
    <dbReference type="NCBI Taxonomy" id="1862640"/>
    <lineage>
        <taxon>Eukaryota</taxon>
        <taxon>Viridiplantae</taxon>
        <taxon>Streptophyta</taxon>
        <taxon>Embryophyta</taxon>
        <taxon>Tracheophyta</taxon>
        <taxon>Spermatophyta</taxon>
        <taxon>Magnoliopsida</taxon>
        <taxon>eudicotyledons</taxon>
        <taxon>Gunneridae</taxon>
        <taxon>Pentapetalae</taxon>
        <taxon>rosids</taxon>
        <taxon>fabids</taxon>
        <taxon>Malpighiales</taxon>
        <taxon>Erythroxylaceae</taxon>
        <taxon>Erythroxylum</taxon>
    </lineage>
</organism>
<protein>
    <recommendedName>
        <fullName evidence="5">Organ specific protein</fullName>
    </recommendedName>
</protein>
<keyword evidence="4" id="KW-1185">Reference proteome</keyword>
<dbReference type="InterPro" id="IPR024489">
    <property type="entry name" value="Organ_specific_prot"/>
</dbReference>
<reference evidence="3 4" key="1">
    <citation type="submission" date="2021-09" db="EMBL/GenBank/DDBJ databases">
        <title>Genomic insights and catalytic innovation underlie evolution of tropane alkaloids biosynthesis.</title>
        <authorList>
            <person name="Wang Y.-J."/>
            <person name="Tian T."/>
            <person name="Huang J.-P."/>
            <person name="Huang S.-X."/>
        </authorList>
    </citation>
    <scope>NUCLEOTIDE SEQUENCE [LARGE SCALE GENOMIC DNA]</scope>
    <source>
        <strain evidence="3">KIB-2018</strain>
        <tissue evidence="3">Leaf</tissue>
    </source>
</reference>
<dbReference type="PANTHER" id="PTHR33731:SF2">
    <property type="entry name" value="ORGAN-SPECIFIC PROTEIN S2-LIKE"/>
    <property type="match status" value="1"/>
</dbReference>
<proteinExistence type="predicted"/>
<comment type="caution">
    <text evidence="3">The sequence shown here is derived from an EMBL/GenBank/DDBJ whole genome shotgun (WGS) entry which is preliminary data.</text>
</comment>
<evidence type="ECO:0008006" key="5">
    <source>
        <dbReference type="Google" id="ProtNLM"/>
    </source>
</evidence>
<feature type="region of interest" description="Disordered" evidence="1">
    <location>
        <begin position="149"/>
        <end position="170"/>
    </location>
</feature>
<evidence type="ECO:0000313" key="3">
    <source>
        <dbReference type="EMBL" id="KAJ8767186.1"/>
    </source>
</evidence>
<name>A0AAV8TJW7_9ROSI</name>
<dbReference type="AlphaFoldDB" id="A0AAV8TJW7"/>
<dbReference type="Proteomes" id="UP001159364">
    <property type="component" value="Linkage Group LG04"/>
</dbReference>
<dbReference type="EMBL" id="JAIWQS010000004">
    <property type="protein sequence ID" value="KAJ8767186.1"/>
    <property type="molecule type" value="Genomic_DNA"/>
</dbReference>